<evidence type="ECO:0000313" key="4">
    <source>
        <dbReference type="EMBL" id="MCE4536311.1"/>
    </source>
</evidence>
<dbReference type="Pfam" id="PF00072">
    <property type="entry name" value="Response_reg"/>
    <property type="match status" value="1"/>
</dbReference>
<accession>A0ABS8XBW4</accession>
<keyword evidence="1 2" id="KW-0597">Phosphoprotein</keyword>
<gene>
    <name evidence="4" type="ORF">LXT12_03460</name>
</gene>
<organism evidence="4 5">
    <name type="scientific">Pelomonas caseinilytica</name>
    <dbReference type="NCBI Taxonomy" id="2906763"/>
    <lineage>
        <taxon>Bacteria</taxon>
        <taxon>Pseudomonadati</taxon>
        <taxon>Pseudomonadota</taxon>
        <taxon>Betaproteobacteria</taxon>
        <taxon>Burkholderiales</taxon>
        <taxon>Sphaerotilaceae</taxon>
        <taxon>Roseateles</taxon>
    </lineage>
</organism>
<dbReference type="PANTHER" id="PTHR44591">
    <property type="entry name" value="STRESS RESPONSE REGULATOR PROTEIN 1"/>
    <property type="match status" value="1"/>
</dbReference>
<proteinExistence type="predicted"/>
<dbReference type="SMART" id="SM00448">
    <property type="entry name" value="REC"/>
    <property type="match status" value="1"/>
</dbReference>
<dbReference type="SUPFAM" id="SSF52172">
    <property type="entry name" value="CheY-like"/>
    <property type="match status" value="1"/>
</dbReference>
<dbReference type="InterPro" id="IPR050595">
    <property type="entry name" value="Bact_response_regulator"/>
</dbReference>
<dbReference type="Gene3D" id="3.40.50.2300">
    <property type="match status" value="1"/>
</dbReference>
<dbReference type="RefSeq" id="WP_233389466.1">
    <property type="nucleotide sequence ID" value="NZ_JAJTWT010000001.1"/>
</dbReference>
<evidence type="ECO:0000256" key="1">
    <source>
        <dbReference type="ARBA" id="ARBA00022553"/>
    </source>
</evidence>
<sequence>MPKPARQTVLYVEDHPVNVLLMAAVLERRPDLDLVVANTGAEALRLAEGLSPVLLLLDLGLPDCHGSELLPRLRALPGCASAPAVAVTADADFEIEGTSFCELWPKPLVIDQVLQRIDTLTGSTAAAPPSQRSFAPPPARLALASFEPAWP</sequence>
<dbReference type="PANTHER" id="PTHR44591:SF23">
    <property type="entry name" value="CHEY SUBFAMILY"/>
    <property type="match status" value="1"/>
</dbReference>
<dbReference type="PROSITE" id="PS50110">
    <property type="entry name" value="RESPONSE_REGULATORY"/>
    <property type="match status" value="1"/>
</dbReference>
<protein>
    <submittedName>
        <fullName evidence="4">Response regulator</fullName>
    </submittedName>
</protein>
<dbReference type="InterPro" id="IPR001789">
    <property type="entry name" value="Sig_transdc_resp-reg_receiver"/>
</dbReference>
<feature type="modified residue" description="4-aspartylphosphate" evidence="2">
    <location>
        <position position="58"/>
    </location>
</feature>
<dbReference type="InterPro" id="IPR011006">
    <property type="entry name" value="CheY-like_superfamily"/>
</dbReference>
<feature type="domain" description="Response regulatory" evidence="3">
    <location>
        <begin position="8"/>
        <end position="121"/>
    </location>
</feature>
<dbReference type="EMBL" id="JAJTWT010000001">
    <property type="protein sequence ID" value="MCE4536311.1"/>
    <property type="molecule type" value="Genomic_DNA"/>
</dbReference>
<keyword evidence="5" id="KW-1185">Reference proteome</keyword>
<evidence type="ECO:0000259" key="3">
    <source>
        <dbReference type="PROSITE" id="PS50110"/>
    </source>
</evidence>
<evidence type="ECO:0000313" key="5">
    <source>
        <dbReference type="Proteomes" id="UP001201463"/>
    </source>
</evidence>
<dbReference type="Proteomes" id="UP001201463">
    <property type="component" value="Unassembled WGS sequence"/>
</dbReference>
<reference evidence="4 5" key="1">
    <citation type="submission" date="2021-12" db="EMBL/GenBank/DDBJ databases">
        <title>Genome seq of p7.</title>
        <authorList>
            <person name="Seo T."/>
        </authorList>
    </citation>
    <scope>NUCLEOTIDE SEQUENCE [LARGE SCALE GENOMIC DNA]</scope>
    <source>
        <strain evidence="4 5">P7</strain>
    </source>
</reference>
<comment type="caution">
    <text evidence="4">The sequence shown here is derived from an EMBL/GenBank/DDBJ whole genome shotgun (WGS) entry which is preliminary data.</text>
</comment>
<evidence type="ECO:0000256" key="2">
    <source>
        <dbReference type="PROSITE-ProRule" id="PRU00169"/>
    </source>
</evidence>
<name>A0ABS8XBW4_9BURK</name>